<comment type="caution">
    <text evidence="2">The sequence shown here is derived from an EMBL/GenBank/DDBJ whole genome shotgun (WGS) entry which is preliminary data.</text>
</comment>
<protein>
    <submittedName>
        <fullName evidence="2">Phytanoyl-CoA dioxygenase family protein</fullName>
    </submittedName>
</protein>
<reference evidence="2 3" key="1">
    <citation type="submission" date="2020-04" db="EMBL/GenBank/DDBJ databases">
        <title>Gordonia sp. nov. TBRC 11910.</title>
        <authorList>
            <person name="Suriyachadkun C."/>
        </authorList>
    </citation>
    <scope>NUCLEOTIDE SEQUENCE [LARGE SCALE GENOMIC DNA]</scope>
    <source>
        <strain evidence="2 3">TBRC 11910</strain>
    </source>
</reference>
<dbReference type="Pfam" id="PF05721">
    <property type="entry name" value="PhyH"/>
    <property type="match status" value="1"/>
</dbReference>
<dbReference type="SUPFAM" id="SSF51197">
    <property type="entry name" value="Clavaminate synthase-like"/>
    <property type="match status" value="1"/>
</dbReference>
<evidence type="ECO:0000313" key="3">
    <source>
        <dbReference type="Proteomes" id="UP000550729"/>
    </source>
</evidence>
<gene>
    <name evidence="2" type="ORF">HH308_13610</name>
</gene>
<keyword evidence="2" id="KW-0560">Oxidoreductase</keyword>
<dbReference type="InterPro" id="IPR008775">
    <property type="entry name" value="Phytyl_CoA_dOase-like"/>
</dbReference>
<keyword evidence="3" id="KW-1185">Reference proteome</keyword>
<dbReference type="Gene3D" id="2.60.120.620">
    <property type="entry name" value="q2cbj1_9rhob like domain"/>
    <property type="match status" value="1"/>
</dbReference>
<proteinExistence type="predicted"/>
<dbReference type="EMBL" id="JABBNB010000012">
    <property type="protein sequence ID" value="NMO02250.1"/>
    <property type="molecule type" value="Genomic_DNA"/>
</dbReference>
<feature type="region of interest" description="Disordered" evidence="1">
    <location>
        <begin position="258"/>
        <end position="280"/>
    </location>
</feature>
<evidence type="ECO:0000313" key="2">
    <source>
        <dbReference type="EMBL" id="NMO02250.1"/>
    </source>
</evidence>
<evidence type="ECO:0000256" key="1">
    <source>
        <dbReference type="SAM" id="MobiDB-lite"/>
    </source>
</evidence>
<accession>A0A848KUP0</accession>
<dbReference type="Proteomes" id="UP000550729">
    <property type="component" value="Unassembled WGS sequence"/>
</dbReference>
<keyword evidence="2" id="KW-0223">Dioxygenase</keyword>
<dbReference type="PANTHER" id="PTHR20883:SF49">
    <property type="entry name" value="PHYTANOYL-COA DIOXYGENASE"/>
    <property type="match status" value="1"/>
</dbReference>
<dbReference type="PANTHER" id="PTHR20883">
    <property type="entry name" value="PHYTANOYL-COA DIOXYGENASE DOMAIN CONTAINING 1"/>
    <property type="match status" value="1"/>
</dbReference>
<dbReference type="AlphaFoldDB" id="A0A848KUP0"/>
<organism evidence="2 3">
    <name type="scientific">Gordonia asplenii</name>
    <dbReference type="NCBI Taxonomy" id="2725283"/>
    <lineage>
        <taxon>Bacteria</taxon>
        <taxon>Bacillati</taxon>
        <taxon>Actinomycetota</taxon>
        <taxon>Actinomycetes</taxon>
        <taxon>Mycobacteriales</taxon>
        <taxon>Gordoniaceae</taxon>
        <taxon>Gordonia</taxon>
    </lineage>
</organism>
<sequence length="280" mass="31709">MSSPTQIVTDQTRRELADNGATVLRGFFSPDQLRRARECFDYGVAHPANPRKVFEGTSDEHYNDYGNVANVEKYLEFIREVGLHDVVASLWDSEHVWFISEELFIKSGGRAGRSPWHQDTCIMSTNGPDLINVWISFETLPKKNSLEVVRASHLGPQFDGPAYVDPLDPTAPAWGAEYFPRLPDIEAERKQDPASWDIVSWDIEPGDVLLFHPHALHGGAPVTPDCPTRHTLTLRFCGDKQYYRPLPQIDGDYQMEFIGPNEPSLKPGDPYRSSAFHQMR</sequence>
<dbReference type="GO" id="GO:0016706">
    <property type="term" value="F:2-oxoglutarate-dependent dioxygenase activity"/>
    <property type="evidence" value="ECO:0007669"/>
    <property type="project" value="UniProtKB-ARBA"/>
</dbReference>
<dbReference type="GO" id="GO:0005506">
    <property type="term" value="F:iron ion binding"/>
    <property type="evidence" value="ECO:0007669"/>
    <property type="project" value="UniProtKB-ARBA"/>
</dbReference>
<dbReference type="RefSeq" id="WP_170194751.1">
    <property type="nucleotide sequence ID" value="NZ_JABBNB010000012.1"/>
</dbReference>
<name>A0A848KUP0_9ACTN</name>